<dbReference type="InterPro" id="IPR011256">
    <property type="entry name" value="Reg_factor_effector_dom_sf"/>
</dbReference>
<gene>
    <name evidence="2" type="ORF">D9Q98_009507</name>
</gene>
<protein>
    <submittedName>
        <fullName evidence="2">Uncharacterized protein</fullName>
    </submittedName>
</protein>
<sequence>MNVSGLHYQQAIKTATPVLSKYFWGANKEGLRLKETVPLVVNYRLDVHPHTGQRRNFTIFWFLPYIYHAQPPEPTEPGVFIFRNPSGTMFVRMFLHRAHEWRVVKESRELIAALNHAGHEYEASDLPACGAASCCAVPSLVWQKCHSVRQQHGS</sequence>
<dbReference type="Pfam" id="PF04832">
    <property type="entry name" value="SOUL"/>
    <property type="match status" value="1"/>
</dbReference>
<comment type="similarity">
    <text evidence="1">Belongs to the HEBP family.</text>
</comment>
<evidence type="ECO:0000313" key="3">
    <source>
        <dbReference type="Proteomes" id="UP001055712"/>
    </source>
</evidence>
<dbReference type="AlphaFoldDB" id="A0A9D4YSF3"/>
<reference evidence="2" key="1">
    <citation type="journal article" date="2019" name="Plant J.">
        <title>Chlorella vulgaris genome assembly and annotation reveals the molecular basis for metabolic acclimation to high light conditions.</title>
        <authorList>
            <person name="Cecchin M."/>
            <person name="Marcolungo L."/>
            <person name="Rossato M."/>
            <person name="Girolomoni L."/>
            <person name="Cosentino E."/>
            <person name="Cuine S."/>
            <person name="Li-Beisson Y."/>
            <person name="Delledonne M."/>
            <person name="Ballottari M."/>
        </authorList>
    </citation>
    <scope>NUCLEOTIDE SEQUENCE</scope>
    <source>
        <strain evidence="2">211/11P</strain>
    </source>
</reference>
<proteinExistence type="inferred from homology"/>
<dbReference type="Gene3D" id="3.20.80.10">
    <property type="entry name" value="Regulatory factor, effector binding domain"/>
    <property type="match status" value="1"/>
</dbReference>
<dbReference type="SUPFAM" id="SSF55136">
    <property type="entry name" value="Probable bacterial effector-binding domain"/>
    <property type="match status" value="1"/>
</dbReference>
<dbReference type="Proteomes" id="UP001055712">
    <property type="component" value="Unassembled WGS sequence"/>
</dbReference>
<name>A0A9D4YSF3_CHLVU</name>
<dbReference type="PANTHER" id="PTHR11220:SF72">
    <property type="entry name" value="HEME-BINDING PROTEIN 2-LIKE ISOFORM X2"/>
    <property type="match status" value="1"/>
</dbReference>
<organism evidence="2 3">
    <name type="scientific">Chlorella vulgaris</name>
    <name type="common">Green alga</name>
    <dbReference type="NCBI Taxonomy" id="3077"/>
    <lineage>
        <taxon>Eukaryota</taxon>
        <taxon>Viridiplantae</taxon>
        <taxon>Chlorophyta</taxon>
        <taxon>core chlorophytes</taxon>
        <taxon>Trebouxiophyceae</taxon>
        <taxon>Chlorellales</taxon>
        <taxon>Chlorellaceae</taxon>
        <taxon>Chlorella clade</taxon>
        <taxon>Chlorella</taxon>
    </lineage>
</organism>
<dbReference type="EMBL" id="SIDB01000013">
    <property type="protein sequence ID" value="KAI3424147.1"/>
    <property type="molecule type" value="Genomic_DNA"/>
</dbReference>
<reference evidence="2" key="2">
    <citation type="submission" date="2020-11" db="EMBL/GenBank/DDBJ databases">
        <authorList>
            <person name="Cecchin M."/>
            <person name="Marcolungo L."/>
            <person name="Rossato M."/>
            <person name="Girolomoni L."/>
            <person name="Cosentino E."/>
            <person name="Cuine S."/>
            <person name="Li-Beisson Y."/>
            <person name="Delledonne M."/>
            <person name="Ballottari M."/>
        </authorList>
    </citation>
    <scope>NUCLEOTIDE SEQUENCE</scope>
    <source>
        <strain evidence="2">211/11P</strain>
        <tissue evidence="2">Whole cell</tissue>
    </source>
</reference>
<dbReference type="OrthoDB" id="509787at2759"/>
<keyword evidence="3" id="KW-1185">Reference proteome</keyword>
<dbReference type="GO" id="GO:0020037">
    <property type="term" value="F:heme binding"/>
    <property type="evidence" value="ECO:0007669"/>
    <property type="project" value="TreeGrafter"/>
</dbReference>
<dbReference type="PANTHER" id="PTHR11220">
    <property type="entry name" value="HEME-BINDING PROTEIN-RELATED"/>
    <property type="match status" value="1"/>
</dbReference>
<evidence type="ECO:0000256" key="1">
    <source>
        <dbReference type="ARBA" id="ARBA00009817"/>
    </source>
</evidence>
<evidence type="ECO:0000313" key="2">
    <source>
        <dbReference type="EMBL" id="KAI3424147.1"/>
    </source>
</evidence>
<accession>A0A9D4YSF3</accession>
<dbReference type="InterPro" id="IPR006917">
    <property type="entry name" value="SOUL_heme-bd"/>
</dbReference>
<comment type="caution">
    <text evidence="2">The sequence shown here is derived from an EMBL/GenBank/DDBJ whole genome shotgun (WGS) entry which is preliminary data.</text>
</comment>